<evidence type="ECO:0000259" key="3">
    <source>
        <dbReference type="PROSITE" id="PS50076"/>
    </source>
</evidence>
<dbReference type="PRINTS" id="PR00625">
    <property type="entry name" value="JDOMAIN"/>
</dbReference>
<dbReference type="SUPFAM" id="SSF46565">
    <property type="entry name" value="Chaperone J-domain"/>
    <property type="match status" value="1"/>
</dbReference>
<dbReference type="InterPro" id="IPR001623">
    <property type="entry name" value="DnaJ_domain"/>
</dbReference>
<dbReference type="Proteomes" id="UP001642482">
    <property type="component" value="Unassembled WGS sequence"/>
</dbReference>
<feature type="coiled-coil region" evidence="1">
    <location>
        <begin position="311"/>
        <end position="366"/>
    </location>
</feature>
<dbReference type="Gene3D" id="1.10.287.110">
    <property type="entry name" value="DnaJ domain"/>
    <property type="match status" value="1"/>
</dbReference>
<keyword evidence="5" id="KW-1185">Reference proteome</keyword>
<accession>A0ABP0B465</accession>
<dbReference type="Pfam" id="PF00226">
    <property type="entry name" value="DnaJ"/>
    <property type="match status" value="1"/>
</dbReference>
<evidence type="ECO:0000256" key="1">
    <source>
        <dbReference type="SAM" id="Coils"/>
    </source>
</evidence>
<gene>
    <name evidence="4" type="ORF">SEUCBS140593_002158</name>
</gene>
<feature type="domain" description="J" evidence="3">
    <location>
        <begin position="15"/>
        <end position="80"/>
    </location>
</feature>
<reference evidence="4 5" key="1">
    <citation type="submission" date="2024-01" db="EMBL/GenBank/DDBJ databases">
        <authorList>
            <person name="Allen C."/>
            <person name="Tagirdzhanova G."/>
        </authorList>
    </citation>
    <scope>NUCLEOTIDE SEQUENCE [LARGE SCALE GENOMIC DNA]</scope>
</reference>
<proteinExistence type="predicted"/>
<keyword evidence="1" id="KW-0175">Coiled coil</keyword>
<dbReference type="SMART" id="SM00271">
    <property type="entry name" value="DnaJ"/>
    <property type="match status" value="1"/>
</dbReference>
<sequence length="770" mass="84990">MASGVGGGTVLSGKDHYAMLEVPMSADDATIAASYRRLARLKHPDKNRTNPNATAEFQALQEAYTVLKDETKRFEYNRRILLKKGPTGGAPRARAAAARTANASASAAATMAATAAAVEMLRQKRKQTQQEHSAAASAGVFSFHVSPSWDTPTAKQKESKMPPTTPTAQTTTTPGPDKASGGIPMDSSTLETGPSYPPMPTNKPEWPKEPSKKSHALEKEIRQVRKEIRIDEKAVRRLTRETKKIAGEISSHWGTVHDLNDQVAEVTQKRSKIEEKAMEQEWFDGLFGEQPSIPAAFPMPRPVSHKTAERLKQNERTYETLQKKLAKIYESIEAAMAGSRKIVDEIQQIDDQKAKKETALQELSRQWRVNEFGVQGDIGETAGAWDGWCGWDEGEVDLDTDDKNDDEYNDDTGTAYQGNRGFGHEHASWWYSASDEDTAVHGDGSDTMYADHGSSFAFNPNVEEWAAGASSGHTSTHGLEDIFFSTQVDAKNVHAGANVTNASQSQSFGYYAPPDETHQPFPQYGQYEHYEQYGQYSTPYDKLRQKHKKTASTAAEDAYYDPSNEDESIGGGATLNGYAGKRKQAQQQTEAYADEEDEEPKTVKEEESAENESDPISTGLKADPLQNTATRSMDDNDDDDDDADDADDRGPEKKEEDKEYDDDNSNEKASFWTGQCVTDLLDLGPSAQDESSDLIDMDSVTPPMGMTLPPMLPAHIPYRRGMGSNISTLTRSAAATQAWWPGGEIAAEQNSIHGGDLREQAWRQARWNEW</sequence>
<evidence type="ECO:0000313" key="5">
    <source>
        <dbReference type="Proteomes" id="UP001642482"/>
    </source>
</evidence>
<feature type="compositionally biased region" description="Low complexity" evidence="2">
    <location>
        <begin position="166"/>
        <end position="176"/>
    </location>
</feature>
<dbReference type="CDD" id="cd06257">
    <property type="entry name" value="DnaJ"/>
    <property type="match status" value="1"/>
</dbReference>
<feature type="compositionally biased region" description="Basic and acidic residues" evidence="2">
    <location>
        <begin position="648"/>
        <end position="657"/>
    </location>
</feature>
<feature type="region of interest" description="Disordered" evidence="2">
    <location>
        <begin position="542"/>
        <end position="671"/>
    </location>
</feature>
<protein>
    <recommendedName>
        <fullName evidence="3">J domain-containing protein</fullName>
    </recommendedName>
</protein>
<name>A0ABP0B465_9PEZI</name>
<dbReference type="PANTHER" id="PTHR43096:SF58">
    <property type="entry name" value="CHAPERONE DNAJ-DOMAIN SUPERFAMILY PROTEIN"/>
    <property type="match status" value="1"/>
</dbReference>
<organism evidence="4 5">
    <name type="scientific">Sporothrix eucalyptigena</name>
    <dbReference type="NCBI Taxonomy" id="1812306"/>
    <lineage>
        <taxon>Eukaryota</taxon>
        <taxon>Fungi</taxon>
        <taxon>Dikarya</taxon>
        <taxon>Ascomycota</taxon>
        <taxon>Pezizomycotina</taxon>
        <taxon>Sordariomycetes</taxon>
        <taxon>Sordariomycetidae</taxon>
        <taxon>Ophiostomatales</taxon>
        <taxon>Ophiostomataceae</taxon>
        <taxon>Sporothrix</taxon>
    </lineage>
</organism>
<dbReference type="InterPro" id="IPR036869">
    <property type="entry name" value="J_dom_sf"/>
</dbReference>
<comment type="caution">
    <text evidence="4">The sequence shown here is derived from an EMBL/GenBank/DDBJ whole genome shotgun (WGS) entry which is preliminary data.</text>
</comment>
<feature type="compositionally biased region" description="Basic and acidic residues" evidence="2">
    <location>
        <begin position="205"/>
        <end position="218"/>
    </location>
</feature>
<evidence type="ECO:0000313" key="4">
    <source>
        <dbReference type="EMBL" id="CAK7214347.1"/>
    </source>
</evidence>
<dbReference type="PANTHER" id="PTHR43096">
    <property type="entry name" value="DNAJ HOMOLOG 1, MITOCHONDRIAL-RELATED"/>
    <property type="match status" value="1"/>
</dbReference>
<feature type="region of interest" description="Disordered" evidence="2">
    <location>
        <begin position="144"/>
        <end position="218"/>
    </location>
</feature>
<feature type="compositionally biased region" description="Acidic residues" evidence="2">
    <location>
        <begin position="635"/>
        <end position="647"/>
    </location>
</feature>
<dbReference type="EMBL" id="CAWUHD010000013">
    <property type="protein sequence ID" value="CAK7214347.1"/>
    <property type="molecule type" value="Genomic_DNA"/>
</dbReference>
<evidence type="ECO:0000256" key="2">
    <source>
        <dbReference type="SAM" id="MobiDB-lite"/>
    </source>
</evidence>
<dbReference type="PROSITE" id="PS50076">
    <property type="entry name" value="DNAJ_2"/>
    <property type="match status" value="1"/>
</dbReference>